<dbReference type="GO" id="GO:0015085">
    <property type="term" value="F:calcium ion transmembrane transporter activity"/>
    <property type="evidence" value="ECO:0007669"/>
    <property type="project" value="TreeGrafter"/>
</dbReference>
<evidence type="ECO:0000256" key="6">
    <source>
        <dbReference type="SAM" id="MobiDB-lite"/>
    </source>
</evidence>
<feature type="chain" id="PRO_5025412344" evidence="8">
    <location>
        <begin position="24"/>
        <end position="524"/>
    </location>
</feature>
<accession>A0A6A6I1R4</accession>
<evidence type="ECO:0000256" key="7">
    <source>
        <dbReference type="SAM" id="Phobius"/>
    </source>
</evidence>
<feature type="compositionally biased region" description="Basic and acidic residues" evidence="6">
    <location>
        <begin position="59"/>
        <end position="84"/>
    </location>
</feature>
<keyword evidence="5 7" id="KW-0472">Membrane</keyword>
<dbReference type="GO" id="GO:0005384">
    <property type="term" value="F:manganese ion transmembrane transporter activity"/>
    <property type="evidence" value="ECO:0007669"/>
    <property type="project" value="TreeGrafter"/>
</dbReference>
<dbReference type="InterPro" id="IPR001727">
    <property type="entry name" value="GDT1-like"/>
</dbReference>
<feature type="compositionally biased region" description="Basic and acidic residues" evidence="6">
    <location>
        <begin position="203"/>
        <end position="215"/>
    </location>
</feature>
<feature type="signal peptide" evidence="8">
    <location>
        <begin position="1"/>
        <end position="23"/>
    </location>
</feature>
<proteinExistence type="inferred from homology"/>
<dbReference type="GO" id="GO:0032468">
    <property type="term" value="P:Golgi calcium ion homeostasis"/>
    <property type="evidence" value="ECO:0007669"/>
    <property type="project" value="TreeGrafter"/>
</dbReference>
<keyword evidence="3 7" id="KW-0812">Transmembrane</keyword>
<feature type="transmembrane region" description="Helical" evidence="7">
    <location>
        <begin position="319"/>
        <end position="336"/>
    </location>
</feature>
<dbReference type="GO" id="GO:0032472">
    <property type="term" value="P:Golgi calcium ion transport"/>
    <property type="evidence" value="ECO:0007669"/>
    <property type="project" value="TreeGrafter"/>
</dbReference>
<feature type="compositionally biased region" description="Low complexity" evidence="6">
    <location>
        <begin position="43"/>
        <end position="53"/>
    </location>
</feature>
<evidence type="ECO:0000256" key="3">
    <source>
        <dbReference type="ARBA" id="ARBA00022692"/>
    </source>
</evidence>
<dbReference type="OrthoDB" id="442680at2759"/>
<dbReference type="GeneID" id="54579418"/>
<feature type="transmembrane region" description="Helical" evidence="7">
    <location>
        <begin position="467"/>
        <end position="489"/>
    </location>
</feature>
<feature type="region of interest" description="Disordered" evidence="6">
    <location>
        <begin position="39"/>
        <end position="245"/>
    </location>
</feature>
<keyword evidence="10" id="KW-1185">Reference proteome</keyword>
<dbReference type="GO" id="GO:0005794">
    <property type="term" value="C:Golgi apparatus"/>
    <property type="evidence" value="ECO:0007669"/>
    <property type="project" value="TreeGrafter"/>
</dbReference>
<keyword evidence="8" id="KW-0732">Signal</keyword>
<feature type="compositionally biased region" description="Basic and acidic residues" evidence="6">
    <location>
        <begin position="144"/>
        <end position="168"/>
    </location>
</feature>
<comment type="subcellular location">
    <subcellularLocation>
        <location evidence="1">Membrane</location>
        <topology evidence="1">Multi-pass membrane protein</topology>
    </subcellularLocation>
</comment>
<feature type="compositionally biased region" description="Low complexity" evidence="6">
    <location>
        <begin position="394"/>
        <end position="417"/>
    </location>
</feature>
<keyword evidence="4 7" id="KW-1133">Transmembrane helix</keyword>
<feature type="compositionally biased region" description="Basic and acidic residues" evidence="6">
    <location>
        <begin position="177"/>
        <end position="186"/>
    </location>
</feature>
<organism evidence="9 10">
    <name type="scientific">Trematosphaeria pertusa</name>
    <dbReference type="NCBI Taxonomy" id="390896"/>
    <lineage>
        <taxon>Eukaryota</taxon>
        <taxon>Fungi</taxon>
        <taxon>Dikarya</taxon>
        <taxon>Ascomycota</taxon>
        <taxon>Pezizomycotina</taxon>
        <taxon>Dothideomycetes</taxon>
        <taxon>Pleosporomycetidae</taxon>
        <taxon>Pleosporales</taxon>
        <taxon>Massarineae</taxon>
        <taxon>Trematosphaeriaceae</taxon>
        <taxon>Trematosphaeria</taxon>
    </lineage>
</organism>
<feature type="transmembrane region" description="Helical" evidence="7">
    <location>
        <begin position="429"/>
        <end position="447"/>
    </location>
</feature>
<evidence type="ECO:0000256" key="2">
    <source>
        <dbReference type="ARBA" id="ARBA00009190"/>
    </source>
</evidence>
<feature type="region of interest" description="Disordered" evidence="6">
    <location>
        <begin position="346"/>
        <end position="417"/>
    </location>
</feature>
<dbReference type="PANTHER" id="PTHR12608">
    <property type="entry name" value="TRANSMEMBRANE PROTEIN HTP-1 RELATED"/>
    <property type="match status" value="1"/>
</dbReference>
<protein>
    <submittedName>
        <fullName evidence="9">UPF0016-domain-containing protein</fullName>
    </submittedName>
</protein>
<dbReference type="GO" id="GO:0000329">
    <property type="term" value="C:fungal-type vacuole membrane"/>
    <property type="evidence" value="ECO:0007669"/>
    <property type="project" value="TreeGrafter"/>
</dbReference>
<dbReference type="Pfam" id="PF01169">
    <property type="entry name" value="GDT1"/>
    <property type="match status" value="2"/>
</dbReference>
<dbReference type="InterPro" id="IPR049555">
    <property type="entry name" value="GDT1-like_CS"/>
</dbReference>
<evidence type="ECO:0000313" key="9">
    <source>
        <dbReference type="EMBL" id="KAF2244217.1"/>
    </source>
</evidence>
<dbReference type="RefSeq" id="XP_033679221.1">
    <property type="nucleotide sequence ID" value="XM_033826088.1"/>
</dbReference>
<feature type="compositionally biased region" description="Basic and acidic residues" evidence="6">
    <location>
        <begin position="350"/>
        <end position="366"/>
    </location>
</feature>
<comment type="similarity">
    <text evidence="2">Belongs to the GDT1 family.</text>
</comment>
<feature type="transmembrane region" description="Helical" evidence="7">
    <location>
        <begin position="287"/>
        <end position="307"/>
    </location>
</feature>
<dbReference type="AlphaFoldDB" id="A0A6A6I1R4"/>
<sequence>MRLRQPRTSALLLLLPALHAVAAQILTDVDDTQVARAAAPEYSDASALPASTPSPAPRGTKDAPVDGYDGKPHEGPYVYDDKTVTSKKGPGGIEELRPGTRISPTQEMTKEEWAALAEEDDGVMNDPDRASPKGNTGTEGGVSAKEKERLAHEDRTGEKMEKIPEPPKEAPPLPHGEQQHLKEKQDTQTQTQTRVLGAQGLEKPTDLPDTPHDIPHPLPPSASKGDPLDTSPQQKISDSGDMDEGDAGGVIQPFHSFILSFMMIIFSEIGDKTFLVAALMAMRHPRLVVFSAAFSALIVMTVLSAVLGHAVPTLIPERFTHLAAAVLFAVFGVKLLREGLAMSPDEGVGEEMREVEQELEEKESLARRQSRRKSSISPYVLESGRATTRRSRSNSRLPAPARSPSSSPARSPSPSGTSISSMLSGLNNLFSLLLSPAWVQTFVMTFLGEWGDRSQIATVAMAAGSDYWWVTGGAVFGHALCTAGAVIGGRAIAGRVSMRKVTLGGAIAFLAFGVIYFVEAMYHE</sequence>
<evidence type="ECO:0000313" key="10">
    <source>
        <dbReference type="Proteomes" id="UP000800094"/>
    </source>
</evidence>
<evidence type="ECO:0000256" key="1">
    <source>
        <dbReference type="ARBA" id="ARBA00004141"/>
    </source>
</evidence>
<dbReference type="PROSITE" id="PS01214">
    <property type="entry name" value="UPF0016"/>
    <property type="match status" value="1"/>
</dbReference>
<feature type="transmembrane region" description="Helical" evidence="7">
    <location>
        <begin position="257"/>
        <end position="280"/>
    </location>
</feature>
<reference evidence="9" key="1">
    <citation type="journal article" date="2020" name="Stud. Mycol.">
        <title>101 Dothideomycetes genomes: a test case for predicting lifestyles and emergence of pathogens.</title>
        <authorList>
            <person name="Haridas S."/>
            <person name="Albert R."/>
            <person name="Binder M."/>
            <person name="Bloem J."/>
            <person name="Labutti K."/>
            <person name="Salamov A."/>
            <person name="Andreopoulos B."/>
            <person name="Baker S."/>
            <person name="Barry K."/>
            <person name="Bills G."/>
            <person name="Bluhm B."/>
            <person name="Cannon C."/>
            <person name="Castanera R."/>
            <person name="Culley D."/>
            <person name="Daum C."/>
            <person name="Ezra D."/>
            <person name="Gonzalez J."/>
            <person name="Henrissat B."/>
            <person name="Kuo A."/>
            <person name="Liang C."/>
            <person name="Lipzen A."/>
            <person name="Lutzoni F."/>
            <person name="Magnuson J."/>
            <person name="Mondo S."/>
            <person name="Nolan M."/>
            <person name="Ohm R."/>
            <person name="Pangilinan J."/>
            <person name="Park H.-J."/>
            <person name="Ramirez L."/>
            <person name="Alfaro M."/>
            <person name="Sun H."/>
            <person name="Tritt A."/>
            <person name="Yoshinaga Y."/>
            <person name="Zwiers L.-H."/>
            <person name="Turgeon B."/>
            <person name="Goodwin S."/>
            <person name="Spatafora J."/>
            <person name="Crous P."/>
            <person name="Grigoriev I."/>
        </authorList>
    </citation>
    <scope>NUCLEOTIDE SEQUENCE</scope>
    <source>
        <strain evidence="9">CBS 122368</strain>
    </source>
</reference>
<dbReference type="PANTHER" id="PTHR12608:SF1">
    <property type="entry name" value="TRANSMEMBRANE PROTEIN 165"/>
    <property type="match status" value="1"/>
</dbReference>
<evidence type="ECO:0000256" key="4">
    <source>
        <dbReference type="ARBA" id="ARBA00022989"/>
    </source>
</evidence>
<feature type="transmembrane region" description="Helical" evidence="7">
    <location>
        <begin position="501"/>
        <end position="518"/>
    </location>
</feature>
<dbReference type="Proteomes" id="UP000800094">
    <property type="component" value="Unassembled WGS sequence"/>
</dbReference>
<evidence type="ECO:0000256" key="8">
    <source>
        <dbReference type="SAM" id="SignalP"/>
    </source>
</evidence>
<dbReference type="EMBL" id="ML987203">
    <property type="protein sequence ID" value="KAF2244217.1"/>
    <property type="molecule type" value="Genomic_DNA"/>
</dbReference>
<gene>
    <name evidence="9" type="ORF">BU26DRAFT_491606</name>
</gene>
<evidence type="ECO:0000256" key="5">
    <source>
        <dbReference type="ARBA" id="ARBA00023136"/>
    </source>
</evidence>
<name>A0A6A6I1R4_9PLEO</name>